<feature type="chain" id="PRO_5012116429" description="Cysteine rich repeat-containing protein" evidence="1">
    <location>
        <begin position="33"/>
        <end position="182"/>
    </location>
</feature>
<dbReference type="AlphaFoldDB" id="A0A1M7TN80"/>
<name>A0A1M7TN80_9BRAD</name>
<evidence type="ECO:0000313" key="2">
    <source>
        <dbReference type="EMBL" id="SHN72204.1"/>
    </source>
</evidence>
<evidence type="ECO:0000313" key="3">
    <source>
        <dbReference type="Proteomes" id="UP000184096"/>
    </source>
</evidence>
<accession>A0A1M7TN80</accession>
<sequence length="182" mass="19569">MSTTGCQRICRGVFLLAASLALAIGGPSALNADPLSSSAAQDKFYNLACTRLARTLAENSEEAHLAEMPGWIRICTGHPRRSECIETAALIRQYRKAPFLKCGQDIKNSSDIAASFLPSFDLVCANVTATWLSHTESERQVEAAGWTRTCNAHPDVSVCKGAADLIDENRKVQPLNCGSNGN</sequence>
<keyword evidence="3" id="KW-1185">Reference proteome</keyword>
<dbReference type="EMBL" id="LT670849">
    <property type="protein sequence ID" value="SHN72204.1"/>
    <property type="molecule type" value="Genomic_DNA"/>
</dbReference>
<dbReference type="RefSeq" id="WP_072817909.1">
    <property type="nucleotide sequence ID" value="NZ_LT670849.1"/>
</dbReference>
<organism evidence="2 3">
    <name type="scientific">Bradyrhizobium erythrophlei</name>
    <dbReference type="NCBI Taxonomy" id="1437360"/>
    <lineage>
        <taxon>Bacteria</taxon>
        <taxon>Pseudomonadati</taxon>
        <taxon>Pseudomonadota</taxon>
        <taxon>Alphaproteobacteria</taxon>
        <taxon>Hyphomicrobiales</taxon>
        <taxon>Nitrobacteraceae</taxon>
        <taxon>Bradyrhizobium</taxon>
    </lineage>
</organism>
<feature type="signal peptide" evidence="1">
    <location>
        <begin position="1"/>
        <end position="32"/>
    </location>
</feature>
<protein>
    <recommendedName>
        <fullName evidence="4">Cysteine rich repeat-containing protein</fullName>
    </recommendedName>
</protein>
<gene>
    <name evidence="2" type="ORF">SAMN05444170_2214</name>
</gene>
<evidence type="ECO:0008006" key="4">
    <source>
        <dbReference type="Google" id="ProtNLM"/>
    </source>
</evidence>
<proteinExistence type="predicted"/>
<dbReference type="Proteomes" id="UP000184096">
    <property type="component" value="Chromosome I"/>
</dbReference>
<reference evidence="3" key="1">
    <citation type="submission" date="2016-11" db="EMBL/GenBank/DDBJ databases">
        <authorList>
            <person name="Varghese N."/>
            <person name="Submissions S."/>
        </authorList>
    </citation>
    <scope>NUCLEOTIDE SEQUENCE [LARGE SCALE GENOMIC DNA]</scope>
    <source>
        <strain evidence="3">GAS401</strain>
    </source>
</reference>
<evidence type="ECO:0000256" key="1">
    <source>
        <dbReference type="SAM" id="SignalP"/>
    </source>
</evidence>
<keyword evidence="1" id="KW-0732">Signal</keyword>